<dbReference type="Pfam" id="PF14398">
    <property type="entry name" value="ATPgrasp_YheCD"/>
    <property type="match status" value="1"/>
</dbReference>
<dbReference type="Proteomes" id="UP000659344">
    <property type="component" value="Unassembled WGS sequence"/>
</dbReference>
<dbReference type="EMBL" id="BMFT01000002">
    <property type="protein sequence ID" value="GGH29782.1"/>
    <property type="molecule type" value="Genomic_DNA"/>
</dbReference>
<accession>A0ABQ1YM11</accession>
<keyword evidence="2" id="KW-1185">Reference proteome</keyword>
<protein>
    <recommendedName>
        <fullName evidence="3">YheC/D like ATP-grasp</fullName>
    </recommendedName>
</protein>
<organism evidence="1 2">
    <name type="scientific">Paenibacillus segetis</name>
    <dbReference type="NCBI Taxonomy" id="1325360"/>
    <lineage>
        <taxon>Bacteria</taxon>
        <taxon>Bacillati</taxon>
        <taxon>Bacillota</taxon>
        <taxon>Bacilli</taxon>
        <taxon>Bacillales</taxon>
        <taxon>Paenibacillaceae</taxon>
        <taxon>Paenibacillus</taxon>
    </lineage>
</organism>
<name>A0ABQ1YM11_9BACL</name>
<evidence type="ECO:0008006" key="3">
    <source>
        <dbReference type="Google" id="ProtNLM"/>
    </source>
</evidence>
<dbReference type="SUPFAM" id="SSF56059">
    <property type="entry name" value="Glutathione synthetase ATP-binding domain-like"/>
    <property type="match status" value="1"/>
</dbReference>
<dbReference type="InterPro" id="IPR026838">
    <property type="entry name" value="YheC/D"/>
</dbReference>
<sequence length="261" mass="30380">MTIQRVASKWEKTRIIKQKELLTHYIPETRKYSLDHLKNMLLTHEIVYLKPDRGTYGIGVMSVENWKDELSSDSPQQFKFRHGIQSQVYPTIEELHAVLVDKIGKREYLIQKGITMLTYRRRKFDIRALVQKTPQGNWETTGFIARVAAPNKIITNHHGGGTIQPIEDMLGFYLAPKEFADLYKEMKLVGVQVAAQLNRKLPNLKEIGLDIAIDEQFHIWILEVNTLPALYPFKILRDKTIYKKIRRYAIAYGRLKATSNQ</sequence>
<dbReference type="RefSeq" id="WP_229753453.1">
    <property type="nucleotide sequence ID" value="NZ_BMFT01000002.1"/>
</dbReference>
<gene>
    <name evidence="1" type="ORF">GCM10008013_32480</name>
</gene>
<reference evidence="2" key="1">
    <citation type="journal article" date="2019" name="Int. J. Syst. Evol. Microbiol.">
        <title>The Global Catalogue of Microorganisms (GCM) 10K type strain sequencing project: providing services to taxonomists for standard genome sequencing and annotation.</title>
        <authorList>
            <consortium name="The Broad Institute Genomics Platform"/>
            <consortium name="The Broad Institute Genome Sequencing Center for Infectious Disease"/>
            <person name="Wu L."/>
            <person name="Ma J."/>
        </authorList>
    </citation>
    <scope>NUCLEOTIDE SEQUENCE [LARGE SCALE GENOMIC DNA]</scope>
    <source>
        <strain evidence="2">CGMCC 1.12769</strain>
    </source>
</reference>
<evidence type="ECO:0000313" key="1">
    <source>
        <dbReference type="EMBL" id="GGH29782.1"/>
    </source>
</evidence>
<dbReference type="Gene3D" id="3.30.470.20">
    <property type="entry name" value="ATP-grasp fold, B domain"/>
    <property type="match status" value="1"/>
</dbReference>
<proteinExistence type="predicted"/>
<comment type="caution">
    <text evidence="1">The sequence shown here is derived from an EMBL/GenBank/DDBJ whole genome shotgun (WGS) entry which is preliminary data.</text>
</comment>
<evidence type="ECO:0000313" key="2">
    <source>
        <dbReference type="Proteomes" id="UP000659344"/>
    </source>
</evidence>